<proteinExistence type="predicted"/>
<evidence type="ECO:0000313" key="2">
    <source>
        <dbReference type="EMBL" id="KAA1127003.1"/>
    </source>
</evidence>
<dbReference type="AlphaFoldDB" id="A0A5B0MKR6"/>
<accession>A0A5B0MKR6</accession>
<sequence>MNSASQISALTGHILNKLMALATNPNPSNGLTLSKWATIMAQLNQLKIKWPEANLQVPIDQQLDVKDKPAFTDVSLVIQLATRKLKSKASCSCPVPMDLDRIQATMWVGIQPSPSSAIIPFELI</sequence>
<protein>
    <submittedName>
        <fullName evidence="1">Uncharacterized protein</fullName>
    </submittedName>
</protein>
<dbReference type="EMBL" id="VSWC01000145">
    <property type="protein sequence ID" value="KAA1076838.1"/>
    <property type="molecule type" value="Genomic_DNA"/>
</dbReference>
<dbReference type="Proteomes" id="UP000325313">
    <property type="component" value="Unassembled WGS sequence"/>
</dbReference>
<reference evidence="3 4" key="1">
    <citation type="submission" date="2019-05" db="EMBL/GenBank/DDBJ databases">
        <title>Emergence of the Ug99 lineage of the wheat stem rust pathogen through somatic hybridization.</title>
        <authorList>
            <person name="Li F."/>
            <person name="Upadhyaya N.M."/>
            <person name="Sperschneider J."/>
            <person name="Matny O."/>
            <person name="Nguyen-Phuc H."/>
            <person name="Mago R."/>
            <person name="Raley C."/>
            <person name="Miller M.E."/>
            <person name="Silverstein K.A.T."/>
            <person name="Henningsen E."/>
            <person name="Hirsch C.D."/>
            <person name="Visser B."/>
            <person name="Pretorius Z.A."/>
            <person name="Steffenson B.J."/>
            <person name="Schwessinger B."/>
            <person name="Dodds P.N."/>
            <person name="Figueroa M."/>
        </authorList>
    </citation>
    <scope>NUCLEOTIDE SEQUENCE [LARGE SCALE GENOMIC DNA]</scope>
    <source>
        <strain evidence="1">21-0</strain>
        <strain evidence="2 4">Ug99</strain>
    </source>
</reference>
<evidence type="ECO:0000313" key="1">
    <source>
        <dbReference type="EMBL" id="KAA1076838.1"/>
    </source>
</evidence>
<keyword evidence="3" id="KW-1185">Reference proteome</keyword>
<organism evidence="1 3">
    <name type="scientific">Puccinia graminis f. sp. tritici</name>
    <dbReference type="NCBI Taxonomy" id="56615"/>
    <lineage>
        <taxon>Eukaryota</taxon>
        <taxon>Fungi</taxon>
        <taxon>Dikarya</taxon>
        <taxon>Basidiomycota</taxon>
        <taxon>Pucciniomycotina</taxon>
        <taxon>Pucciniomycetes</taxon>
        <taxon>Pucciniales</taxon>
        <taxon>Pucciniaceae</taxon>
        <taxon>Puccinia</taxon>
    </lineage>
</organism>
<dbReference type="Proteomes" id="UP000324748">
    <property type="component" value="Unassembled WGS sequence"/>
</dbReference>
<evidence type="ECO:0000313" key="4">
    <source>
        <dbReference type="Proteomes" id="UP000325313"/>
    </source>
</evidence>
<dbReference type="OrthoDB" id="2506752at2759"/>
<name>A0A5B0MKR6_PUCGR</name>
<gene>
    <name evidence="1" type="ORF">PGT21_021511</name>
    <name evidence="2" type="ORF">PGTUg99_035408</name>
</gene>
<dbReference type="EMBL" id="VDEP01000170">
    <property type="protein sequence ID" value="KAA1127003.1"/>
    <property type="molecule type" value="Genomic_DNA"/>
</dbReference>
<evidence type="ECO:0000313" key="3">
    <source>
        <dbReference type="Proteomes" id="UP000324748"/>
    </source>
</evidence>
<comment type="caution">
    <text evidence="1">The sequence shown here is derived from an EMBL/GenBank/DDBJ whole genome shotgun (WGS) entry which is preliminary data.</text>
</comment>